<feature type="non-terminal residue" evidence="6">
    <location>
        <position position="263"/>
    </location>
</feature>
<dbReference type="PANTHER" id="PTHR32329">
    <property type="entry name" value="BIFUNCTIONAL PROTEIN [INCLUDES 2-HYDROXYACYL-COA DEHYDRATASE (N-TER) AND ITS ACTIVATOR DOMAIN (C_TERM)-RELATED"/>
    <property type="match status" value="1"/>
</dbReference>
<evidence type="ECO:0000259" key="5">
    <source>
        <dbReference type="Pfam" id="PF01869"/>
    </source>
</evidence>
<dbReference type="AlphaFoldDB" id="X0YZR6"/>
<evidence type="ECO:0000256" key="4">
    <source>
        <dbReference type="ARBA" id="ARBA00023014"/>
    </source>
</evidence>
<proteinExistence type="predicted"/>
<feature type="domain" description="ATPase BadF/BadG/BcrA/BcrD type" evidence="5">
    <location>
        <begin position="19"/>
        <end position="263"/>
    </location>
</feature>
<dbReference type="SUPFAM" id="SSF53067">
    <property type="entry name" value="Actin-like ATPase domain"/>
    <property type="match status" value="1"/>
</dbReference>
<evidence type="ECO:0000256" key="3">
    <source>
        <dbReference type="ARBA" id="ARBA00023004"/>
    </source>
</evidence>
<dbReference type="NCBIfam" id="TIGR00241">
    <property type="entry name" value="CoA_E_activ"/>
    <property type="match status" value="1"/>
</dbReference>
<protein>
    <recommendedName>
        <fullName evidence="5">ATPase BadF/BadG/BcrA/BcrD type domain-containing protein</fullName>
    </recommendedName>
</protein>
<dbReference type="GO" id="GO:0046872">
    <property type="term" value="F:metal ion binding"/>
    <property type="evidence" value="ECO:0007669"/>
    <property type="project" value="UniProtKB-KW"/>
</dbReference>
<dbReference type="PANTHER" id="PTHR32329:SF7">
    <property type="entry name" value="ACTIVATOR OF 2-HYDROXYACYL-COA-HYDRATASE"/>
    <property type="match status" value="1"/>
</dbReference>
<dbReference type="Pfam" id="PF01869">
    <property type="entry name" value="BcrAD_BadFG"/>
    <property type="match status" value="1"/>
</dbReference>
<dbReference type="InterPro" id="IPR002731">
    <property type="entry name" value="ATPase_BadF"/>
</dbReference>
<dbReference type="CDD" id="cd24034">
    <property type="entry name" value="ASKHA_NBD_O66634-like_rpt1"/>
    <property type="match status" value="1"/>
</dbReference>
<dbReference type="GO" id="GO:0051536">
    <property type="term" value="F:iron-sulfur cluster binding"/>
    <property type="evidence" value="ECO:0007669"/>
    <property type="project" value="UniProtKB-KW"/>
</dbReference>
<gene>
    <name evidence="6" type="ORF">S01H4_12289</name>
</gene>
<comment type="caution">
    <text evidence="6">The sequence shown here is derived from an EMBL/GenBank/DDBJ whole genome shotgun (WGS) entry which is preliminary data.</text>
</comment>
<keyword evidence="2" id="KW-0479">Metal-binding</keyword>
<sequence>YNTGSNLERIGGLIVGLYVGYDIGSISVNRAIINEKKEIVEILPYARHFGEPVKSVKKDIESMHKGSYKDRISGICFTGSGGKEIASLLGLNFINEIEAIVSAVKFLYQNAKTVIEIGGQDSKFIDLAYGDYAMNELCAAGTGSFLDQQASRFGLTIEEFTRLALKSKSPSTIAGRCSVFAKTDMVHLQQEAASDEDIILGLCYAMARSFKSGIVKGKKFVPPIVFCGGVSFNQAMIKAFEDTLGERVLIPEHRASIGAIGAA</sequence>
<dbReference type="InterPro" id="IPR051805">
    <property type="entry name" value="Dehydratase_Activator_Redct"/>
</dbReference>
<evidence type="ECO:0000256" key="2">
    <source>
        <dbReference type="ARBA" id="ARBA00022723"/>
    </source>
</evidence>
<comment type="cofactor">
    <cofactor evidence="1">
        <name>[4Fe-4S] cluster</name>
        <dbReference type="ChEBI" id="CHEBI:49883"/>
    </cofactor>
</comment>
<reference evidence="6" key="1">
    <citation type="journal article" date="2014" name="Front. Microbiol.">
        <title>High frequency of phylogenetically diverse reductive dehalogenase-homologous genes in deep subseafloor sedimentary metagenomes.</title>
        <authorList>
            <person name="Kawai M."/>
            <person name="Futagami T."/>
            <person name="Toyoda A."/>
            <person name="Takaki Y."/>
            <person name="Nishi S."/>
            <person name="Hori S."/>
            <person name="Arai W."/>
            <person name="Tsubouchi T."/>
            <person name="Morono Y."/>
            <person name="Uchiyama I."/>
            <person name="Ito T."/>
            <person name="Fujiyama A."/>
            <person name="Inagaki F."/>
            <person name="Takami H."/>
        </authorList>
    </citation>
    <scope>NUCLEOTIDE SEQUENCE</scope>
    <source>
        <strain evidence="6">Expedition CK06-06</strain>
    </source>
</reference>
<keyword evidence="4" id="KW-0411">Iron-sulfur</keyword>
<dbReference type="EMBL" id="BART01005186">
    <property type="protein sequence ID" value="GAG62274.1"/>
    <property type="molecule type" value="Genomic_DNA"/>
</dbReference>
<dbReference type="InterPro" id="IPR043129">
    <property type="entry name" value="ATPase_NBD"/>
</dbReference>
<dbReference type="InterPro" id="IPR008275">
    <property type="entry name" value="CoA_E_activase_dom"/>
</dbReference>
<feature type="non-terminal residue" evidence="6">
    <location>
        <position position="1"/>
    </location>
</feature>
<evidence type="ECO:0000313" key="6">
    <source>
        <dbReference type="EMBL" id="GAG62274.1"/>
    </source>
</evidence>
<name>X0YZR6_9ZZZZ</name>
<accession>X0YZR6</accession>
<keyword evidence="3" id="KW-0408">Iron</keyword>
<organism evidence="6">
    <name type="scientific">marine sediment metagenome</name>
    <dbReference type="NCBI Taxonomy" id="412755"/>
    <lineage>
        <taxon>unclassified sequences</taxon>
        <taxon>metagenomes</taxon>
        <taxon>ecological metagenomes</taxon>
    </lineage>
</organism>
<dbReference type="Gene3D" id="3.30.420.40">
    <property type="match status" value="2"/>
</dbReference>
<evidence type="ECO:0000256" key="1">
    <source>
        <dbReference type="ARBA" id="ARBA00001966"/>
    </source>
</evidence>